<evidence type="ECO:0000313" key="3">
    <source>
        <dbReference type="Proteomes" id="UP000198525"/>
    </source>
</evidence>
<reference evidence="2 3" key="1">
    <citation type="submission" date="2016-10" db="EMBL/GenBank/DDBJ databases">
        <authorList>
            <person name="de Groot N.N."/>
        </authorList>
    </citation>
    <scope>NUCLEOTIDE SEQUENCE [LARGE SCALE GENOMIC DNA]</scope>
    <source>
        <strain evidence="2 3">CGMCC 1.6133</strain>
    </source>
</reference>
<dbReference type="RefSeq" id="WP_089688353.1">
    <property type="nucleotide sequence ID" value="NZ_FNES01000016.1"/>
</dbReference>
<dbReference type="InterPro" id="IPR011852">
    <property type="entry name" value="TRAP_TAXI"/>
</dbReference>
<dbReference type="Pfam" id="PF16868">
    <property type="entry name" value="NMT1_3"/>
    <property type="match status" value="1"/>
</dbReference>
<sequence length="330" mass="35444">MSRLSRSRTTRPLSRPLLASAIAVVLGASAFGAQAETRVTYKSASAGTAYYQMGVELSEAIDRGTDGEVSLTLEESQGSVQNVMEVMARQGNYVFTTPPGLIDSAQAGEGPFADRQSPRFQEIRGLFPIPAITMHFVVADDAGVLALEDLEGKHILIGRGSFGAREAQRYLELFDLDDEVEVADADIGSGPDALKNGQIDAFVTASSFPTPNVIETAASMPISLVSLTEAQIEQTGAAHQTIPGGTYNGIDEDVETTSLPVIAYTTTNMDDETAYTLTKTFWERRETMAEESPWWGGITHDMIGNIAGSLHPGAVRYYDEAGIEIPDALR</sequence>
<keyword evidence="1" id="KW-0732">Signal</keyword>
<dbReference type="STRING" id="376427.SAMN04487954_11661"/>
<dbReference type="PANTHER" id="PTHR42941">
    <property type="entry name" value="SLL1037 PROTEIN"/>
    <property type="match status" value="1"/>
</dbReference>
<dbReference type="OrthoDB" id="9780180at2"/>
<evidence type="ECO:0000313" key="2">
    <source>
        <dbReference type="EMBL" id="SDK43012.1"/>
    </source>
</evidence>
<accession>A0A1G9BU78</accession>
<organism evidence="2 3">
    <name type="scientific">Billgrantia gudaonensis</name>
    <dbReference type="NCBI Taxonomy" id="376427"/>
    <lineage>
        <taxon>Bacteria</taxon>
        <taxon>Pseudomonadati</taxon>
        <taxon>Pseudomonadota</taxon>
        <taxon>Gammaproteobacteria</taxon>
        <taxon>Oceanospirillales</taxon>
        <taxon>Halomonadaceae</taxon>
        <taxon>Billgrantia</taxon>
    </lineage>
</organism>
<feature type="signal peptide" evidence="1">
    <location>
        <begin position="1"/>
        <end position="35"/>
    </location>
</feature>
<dbReference type="NCBIfam" id="TIGR02122">
    <property type="entry name" value="TRAP_TAXI"/>
    <property type="match status" value="1"/>
</dbReference>
<dbReference type="Proteomes" id="UP000198525">
    <property type="component" value="Unassembled WGS sequence"/>
</dbReference>
<keyword evidence="2" id="KW-0675">Receptor</keyword>
<dbReference type="AlphaFoldDB" id="A0A1G9BU78"/>
<dbReference type="EMBL" id="FNES01000016">
    <property type="protein sequence ID" value="SDK43012.1"/>
    <property type="molecule type" value="Genomic_DNA"/>
</dbReference>
<feature type="chain" id="PRO_5011557860" evidence="1">
    <location>
        <begin position="36"/>
        <end position="330"/>
    </location>
</feature>
<dbReference type="PANTHER" id="PTHR42941:SF1">
    <property type="entry name" value="SLL1037 PROTEIN"/>
    <property type="match status" value="1"/>
</dbReference>
<gene>
    <name evidence="2" type="ORF">SAMN04487954_11661</name>
</gene>
<dbReference type="SUPFAM" id="SSF53850">
    <property type="entry name" value="Periplasmic binding protein-like II"/>
    <property type="match status" value="1"/>
</dbReference>
<protein>
    <submittedName>
        <fullName evidence="2">TRAP transporter solute receptor, TAXI family</fullName>
    </submittedName>
</protein>
<dbReference type="Gene3D" id="3.40.190.10">
    <property type="entry name" value="Periplasmic binding protein-like II"/>
    <property type="match status" value="2"/>
</dbReference>
<name>A0A1G9BU78_9GAMM</name>
<evidence type="ECO:0000256" key="1">
    <source>
        <dbReference type="SAM" id="SignalP"/>
    </source>
</evidence>
<proteinExistence type="predicted"/>
<keyword evidence="3" id="KW-1185">Reference proteome</keyword>